<dbReference type="AlphaFoldDB" id="Q2W4I3"/>
<evidence type="ECO:0000256" key="1">
    <source>
        <dbReference type="SAM" id="MobiDB-lite"/>
    </source>
</evidence>
<sequence>MTPLGNIASNVAPPLPGGEAGAGGGPLAEPVRRLKWRLRDHAGRMLPKQSIPGLDGVTRERLHRVARCGRHILGGQVVVVAGEGGARFLGLETCGSVWLCPVCSSKIAEHRRADIETMLTAHCAGQRRRFTKAPGDTWGGAWETYEAAPGAVYMATFTVPHGRWDSLERLRDDVAECWRRVQRGAAWARLKARCGIVGVIRAMELTHGANGWHPHLHVLILAKPGACVEMTLRHALYARWAAFVGKMGLGVVSETHGVDLYRAHSVQAAGDYVAKWGCDAELTKWHVKKGRGKNRSPWQLLAAAAEGDVEARIRWREFAAVMPGTCHITMSHGLRDLYLDGPDLSDAEIAAMEHGIDPAEIVRNTGETIVGHIRRGVWVRVMRAGLAVDVLEAVETGGWAAALSMLVDRGLALRRASDGG</sequence>
<dbReference type="Proteomes" id="UP000007058">
    <property type="component" value="Chromosome"/>
</dbReference>
<accession>Q2W4I3</accession>
<name>Q2W4I3_PARM1</name>
<keyword evidence="3" id="KW-1185">Reference proteome</keyword>
<evidence type="ECO:0000313" key="2">
    <source>
        <dbReference type="EMBL" id="BAE51242.1"/>
    </source>
</evidence>
<reference evidence="2 3" key="1">
    <citation type="journal article" date="2005" name="DNA Res.">
        <title>Complete genome sequence of the facultative anaerobic magnetotactic bacterium Magnetospirillum sp. strain AMB-1.</title>
        <authorList>
            <person name="Matsunaga T."/>
            <person name="Okamura Y."/>
            <person name="Fukuda Y."/>
            <person name="Wahyudi A.T."/>
            <person name="Murase Y."/>
            <person name="Takeyama H."/>
        </authorList>
    </citation>
    <scope>NUCLEOTIDE SEQUENCE [LARGE SCALE GENOMIC DNA]</scope>
    <source>
        <strain evidence="3">ATCC 700264 / AMB-1</strain>
    </source>
</reference>
<organism evidence="2 3">
    <name type="scientific">Paramagnetospirillum magneticum (strain ATCC 700264 / AMB-1)</name>
    <name type="common">Magnetospirillum magneticum</name>
    <dbReference type="NCBI Taxonomy" id="342108"/>
    <lineage>
        <taxon>Bacteria</taxon>
        <taxon>Pseudomonadati</taxon>
        <taxon>Pseudomonadota</taxon>
        <taxon>Alphaproteobacteria</taxon>
        <taxon>Rhodospirillales</taxon>
        <taxon>Magnetospirillaceae</taxon>
        <taxon>Paramagnetospirillum</taxon>
    </lineage>
</organism>
<protein>
    <submittedName>
        <fullName evidence="2">Rep protein</fullName>
    </submittedName>
</protein>
<gene>
    <name evidence="2" type="ordered locus">amb2438</name>
</gene>
<proteinExistence type="predicted"/>
<dbReference type="KEGG" id="mag:amb2438"/>
<dbReference type="STRING" id="342108.amb2438"/>
<dbReference type="HOGENOM" id="CLU_050196_0_0_5"/>
<dbReference type="EMBL" id="AP007255">
    <property type="protein sequence ID" value="BAE51242.1"/>
    <property type="molecule type" value="Genomic_DNA"/>
</dbReference>
<feature type="region of interest" description="Disordered" evidence="1">
    <location>
        <begin position="1"/>
        <end position="26"/>
    </location>
</feature>
<dbReference type="OrthoDB" id="5146336at2"/>
<evidence type="ECO:0000313" key="3">
    <source>
        <dbReference type="Proteomes" id="UP000007058"/>
    </source>
</evidence>